<dbReference type="AlphaFoldDB" id="A0A7I8D962"/>
<accession>A0A7I8D962</accession>
<evidence type="ECO:0000313" key="1">
    <source>
        <dbReference type="EMBL" id="BCJ86683.1"/>
    </source>
</evidence>
<proteinExistence type="predicted"/>
<protein>
    <submittedName>
        <fullName evidence="1">Uncharacterized protein</fullName>
    </submittedName>
</protein>
<dbReference type="Proteomes" id="UP000593802">
    <property type="component" value="Chromosome"/>
</dbReference>
<keyword evidence="2" id="KW-1185">Reference proteome</keyword>
<sequence length="80" mass="8519">MLVPVSLWFGFVKSNTITQGGCTGLGINIIQNRNSTKQNNGALTVSGGFTGTRISHLINADSDLFDLPAYDANDFTGLQI</sequence>
<name>A0A7I8D962_9BACL</name>
<organism evidence="1 2">
    <name type="scientific">Effusibacillus dendaii</name>
    <dbReference type="NCBI Taxonomy" id="2743772"/>
    <lineage>
        <taxon>Bacteria</taxon>
        <taxon>Bacillati</taxon>
        <taxon>Bacillota</taxon>
        <taxon>Bacilli</taxon>
        <taxon>Bacillales</taxon>
        <taxon>Alicyclobacillaceae</taxon>
        <taxon>Effusibacillus</taxon>
    </lineage>
</organism>
<reference evidence="1 2" key="1">
    <citation type="submission" date="2020-08" db="EMBL/GenBank/DDBJ databases">
        <title>Complete Genome Sequence of Effusibacillus dendaii Strain skT53, Isolated from Farmland soil.</title>
        <authorList>
            <person name="Konishi T."/>
            <person name="Kawasaki H."/>
        </authorList>
    </citation>
    <scope>NUCLEOTIDE SEQUENCE [LARGE SCALE GENOMIC DNA]</scope>
    <source>
        <strain evidence="2">skT53</strain>
    </source>
</reference>
<evidence type="ECO:0000313" key="2">
    <source>
        <dbReference type="Proteomes" id="UP000593802"/>
    </source>
</evidence>
<dbReference type="EMBL" id="AP023366">
    <property type="protein sequence ID" value="BCJ86683.1"/>
    <property type="molecule type" value="Genomic_DNA"/>
</dbReference>
<gene>
    <name evidence="1" type="ORF">skT53_16680</name>
</gene>
<dbReference type="KEGG" id="eff:skT53_16680"/>